<dbReference type="AlphaFoldDB" id="A0A6M8BKE6"/>
<evidence type="ECO:0000256" key="5">
    <source>
        <dbReference type="ARBA" id="ARBA00022989"/>
    </source>
</evidence>
<sequence>MAGWLPDLDFRVWILIAGRLLSQVGTGFTLFYAPIFFVNRVGLSATLVGVGLGVGAIAGVLGRVLGGSFADSPKIGRRRTLLLSAAVSAAASAILAVTFDFPTFLIGNLLMGLGIGLYWPATETVVADLTTIDQRNEAYALARLGDSLGLGVGVALGGGLIAATGSYRALFVIDAMSYVIFFGIVYRAIAETRNPAQAHQSMLKSWKQALSDGSLLIFTVVCTLFTTYLALLNSALPLYFANFVPTAAGRGFSTSTISVLFSSYVALTALTQLPVIRKLQGLTQPQMLIVSAMFWGAGFGLVWATGIARVMPLGWAVLALVLMAIATAAYTPGAASLVVALAPAELRGVYLSVNSLCWAAGYFIGPVLGGWAMDGTAQLAHGFWIACAASILPSILTLQYLDNRIRQEGRHYRRSDVGR</sequence>
<feature type="transmembrane region" description="Helical" evidence="7">
    <location>
        <begin position="12"/>
        <end position="35"/>
    </location>
</feature>
<evidence type="ECO:0000313" key="9">
    <source>
        <dbReference type="EMBL" id="QKD84710.1"/>
    </source>
</evidence>
<proteinExistence type="predicted"/>
<keyword evidence="2" id="KW-0813">Transport</keyword>
<dbReference type="InterPro" id="IPR036259">
    <property type="entry name" value="MFS_trans_sf"/>
</dbReference>
<feature type="transmembrane region" description="Helical" evidence="7">
    <location>
        <begin position="379"/>
        <end position="401"/>
    </location>
</feature>
<dbReference type="InterPro" id="IPR050171">
    <property type="entry name" value="MFS_Transporters"/>
</dbReference>
<keyword evidence="3" id="KW-1003">Cell membrane</keyword>
<evidence type="ECO:0000256" key="7">
    <source>
        <dbReference type="SAM" id="Phobius"/>
    </source>
</evidence>
<dbReference type="InterPro" id="IPR011701">
    <property type="entry name" value="MFS"/>
</dbReference>
<dbReference type="InterPro" id="IPR020846">
    <property type="entry name" value="MFS_dom"/>
</dbReference>
<dbReference type="PANTHER" id="PTHR23517">
    <property type="entry name" value="RESISTANCE PROTEIN MDTM, PUTATIVE-RELATED-RELATED"/>
    <property type="match status" value="1"/>
</dbReference>
<comment type="subcellular location">
    <subcellularLocation>
        <location evidence="1">Cell membrane</location>
        <topology evidence="1">Multi-pass membrane protein</topology>
    </subcellularLocation>
</comment>
<dbReference type="PROSITE" id="PS50850">
    <property type="entry name" value="MFS"/>
    <property type="match status" value="1"/>
</dbReference>
<feature type="transmembrane region" description="Helical" evidence="7">
    <location>
        <begin position="313"/>
        <end position="342"/>
    </location>
</feature>
<keyword evidence="10" id="KW-1185">Reference proteome</keyword>
<feature type="transmembrane region" description="Helical" evidence="7">
    <location>
        <begin position="105"/>
        <end position="121"/>
    </location>
</feature>
<dbReference type="GO" id="GO:0005886">
    <property type="term" value="C:plasma membrane"/>
    <property type="evidence" value="ECO:0007669"/>
    <property type="project" value="UniProtKB-SubCell"/>
</dbReference>
<evidence type="ECO:0000256" key="4">
    <source>
        <dbReference type="ARBA" id="ARBA00022692"/>
    </source>
</evidence>
<evidence type="ECO:0000256" key="6">
    <source>
        <dbReference type="ARBA" id="ARBA00023136"/>
    </source>
</evidence>
<keyword evidence="6 7" id="KW-0472">Membrane</keyword>
<feature type="transmembrane region" description="Helical" evidence="7">
    <location>
        <begin position="287"/>
        <end position="307"/>
    </location>
</feature>
<dbReference type="Gene3D" id="1.20.1250.20">
    <property type="entry name" value="MFS general substrate transporter like domains"/>
    <property type="match status" value="1"/>
</dbReference>
<organism evidence="9 10">
    <name type="scientific">Thermoleptolyngbya sichuanensis A183</name>
    <dbReference type="NCBI Taxonomy" id="2737172"/>
    <lineage>
        <taxon>Bacteria</taxon>
        <taxon>Bacillati</taxon>
        <taxon>Cyanobacteriota</taxon>
        <taxon>Cyanophyceae</taxon>
        <taxon>Oculatellales</taxon>
        <taxon>Oculatellaceae</taxon>
        <taxon>Thermoleptolyngbya</taxon>
        <taxon>Thermoleptolyngbya sichuanensis</taxon>
    </lineage>
</organism>
<dbReference type="SUPFAM" id="SSF103473">
    <property type="entry name" value="MFS general substrate transporter"/>
    <property type="match status" value="1"/>
</dbReference>
<accession>A0A6M8BKE6</accession>
<keyword evidence="5 7" id="KW-1133">Transmembrane helix</keyword>
<reference evidence="9 10" key="1">
    <citation type="submission" date="2020-05" db="EMBL/GenBank/DDBJ databases">
        <title>Complete genome sequence of of a novel Thermoleptolyngbya strain isolated from hot springs of Ganzi, Sichuan China.</title>
        <authorList>
            <person name="Tang J."/>
            <person name="Daroch M."/>
            <person name="Li L."/>
            <person name="Waleron K."/>
            <person name="Waleron M."/>
            <person name="Waleron M."/>
        </authorList>
    </citation>
    <scope>NUCLEOTIDE SEQUENCE [LARGE SCALE GENOMIC DNA]</scope>
    <source>
        <strain evidence="9 10">PKUAC-SCTA183</strain>
    </source>
</reference>
<gene>
    <name evidence="9" type="ORF">HPC62_01725</name>
</gene>
<feature type="transmembrane region" description="Helical" evidence="7">
    <location>
        <begin position="349"/>
        <end position="373"/>
    </location>
</feature>
<dbReference type="EMBL" id="CP053661">
    <property type="protein sequence ID" value="QKD84710.1"/>
    <property type="molecule type" value="Genomic_DNA"/>
</dbReference>
<keyword evidence="4 7" id="KW-0812">Transmembrane</keyword>
<evidence type="ECO:0000313" key="10">
    <source>
        <dbReference type="Proteomes" id="UP000505210"/>
    </source>
</evidence>
<dbReference type="PANTHER" id="PTHR23517:SF2">
    <property type="entry name" value="MULTIDRUG RESISTANCE PROTEIN MDTH"/>
    <property type="match status" value="1"/>
</dbReference>
<dbReference type="Proteomes" id="UP000505210">
    <property type="component" value="Chromosome"/>
</dbReference>
<dbReference type="Pfam" id="PF07690">
    <property type="entry name" value="MFS_1"/>
    <property type="match status" value="2"/>
</dbReference>
<feature type="transmembrane region" description="Helical" evidence="7">
    <location>
        <begin position="169"/>
        <end position="189"/>
    </location>
</feature>
<dbReference type="GO" id="GO:0022857">
    <property type="term" value="F:transmembrane transporter activity"/>
    <property type="evidence" value="ECO:0007669"/>
    <property type="project" value="InterPro"/>
</dbReference>
<evidence type="ECO:0000256" key="1">
    <source>
        <dbReference type="ARBA" id="ARBA00004651"/>
    </source>
</evidence>
<evidence type="ECO:0000259" key="8">
    <source>
        <dbReference type="PROSITE" id="PS50850"/>
    </source>
</evidence>
<dbReference type="KEGG" id="theu:HPC62_01725"/>
<feature type="transmembrane region" description="Helical" evidence="7">
    <location>
        <begin position="41"/>
        <end position="61"/>
    </location>
</feature>
<feature type="transmembrane region" description="Helical" evidence="7">
    <location>
        <begin position="251"/>
        <end position="275"/>
    </location>
</feature>
<feature type="transmembrane region" description="Helical" evidence="7">
    <location>
        <begin position="141"/>
        <end position="163"/>
    </location>
</feature>
<feature type="transmembrane region" description="Helical" evidence="7">
    <location>
        <begin position="81"/>
        <end position="99"/>
    </location>
</feature>
<evidence type="ECO:0000256" key="2">
    <source>
        <dbReference type="ARBA" id="ARBA00022448"/>
    </source>
</evidence>
<feature type="domain" description="Major facilitator superfamily (MFS) profile" evidence="8">
    <location>
        <begin position="11"/>
        <end position="405"/>
    </location>
</feature>
<evidence type="ECO:0000256" key="3">
    <source>
        <dbReference type="ARBA" id="ARBA00022475"/>
    </source>
</evidence>
<protein>
    <submittedName>
        <fullName evidence="9">MFS transporter</fullName>
    </submittedName>
</protein>
<name>A0A6M8BKE6_9CYAN</name>
<feature type="transmembrane region" description="Helical" evidence="7">
    <location>
        <begin position="209"/>
        <end position="231"/>
    </location>
</feature>